<sequence length="98" mass="10586">MPDPLRITLRLLGLVLLVAAVVCLVLIVKPGPYAVAEALDVSCRHQRIGPGDLCTVIDAVTLLWTAFWVSLVLGGVLRLATRPAGKGPLVLDLRRRRP</sequence>
<evidence type="ECO:0000256" key="1">
    <source>
        <dbReference type="SAM" id="Phobius"/>
    </source>
</evidence>
<evidence type="ECO:0000313" key="2">
    <source>
        <dbReference type="EMBL" id="KAB7757624.1"/>
    </source>
</evidence>
<dbReference type="GeneID" id="74303022"/>
<comment type="caution">
    <text evidence="2">The sequence shown here is derived from an EMBL/GenBank/DDBJ whole genome shotgun (WGS) entry which is preliminary data.</text>
</comment>
<protein>
    <recommendedName>
        <fullName evidence="4">Transmembrane protein</fullName>
    </recommendedName>
</protein>
<gene>
    <name evidence="2" type="ORF">MPHL21000_07470</name>
</gene>
<accession>A0A5N5V6W0</accession>
<keyword evidence="3" id="KW-1185">Reference proteome</keyword>
<dbReference type="RefSeq" id="WP_061482006.1">
    <property type="nucleotide sequence ID" value="NZ_ANBO01000003.1"/>
</dbReference>
<dbReference type="EMBL" id="ANBP01000007">
    <property type="protein sequence ID" value="KAB7757624.1"/>
    <property type="molecule type" value="Genomic_DNA"/>
</dbReference>
<name>A0A5N5V6W0_MYCPH</name>
<dbReference type="Proteomes" id="UP000325690">
    <property type="component" value="Unassembled WGS sequence"/>
</dbReference>
<evidence type="ECO:0000313" key="3">
    <source>
        <dbReference type="Proteomes" id="UP000325690"/>
    </source>
</evidence>
<proteinExistence type="predicted"/>
<feature type="transmembrane region" description="Helical" evidence="1">
    <location>
        <begin position="7"/>
        <end position="28"/>
    </location>
</feature>
<feature type="transmembrane region" description="Helical" evidence="1">
    <location>
        <begin position="62"/>
        <end position="80"/>
    </location>
</feature>
<keyword evidence="1" id="KW-0472">Membrane</keyword>
<evidence type="ECO:0008006" key="4">
    <source>
        <dbReference type="Google" id="ProtNLM"/>
    </source>
</evidence>
<organism evidence="2 3">
    <name type="scientific">Mycolicibacterium phlei DSM 43239 = CCUG 21000</name>
    <dbReference type="NCBI Taxonomy" id="1226750"/>
    <lineage>
        <taxon>Bacteria</taxon>
        <taxon>Bacillati</taxon>
        <taxon>Actinomycetota</taxon>
        <taxon>Actinomycetes</taxon>
        <taxon>Mycobacteriales</taxon>
        <taxon>Mycobacteriaceae</taxon>
        <taxon>Mycolicibacterium</taxon>
    </lineage>
</organism>
<dbReference type="AlphaFoldDB" id="A0A5N5V6W0"/>
<keyword evidence="1" id="KW-1133">Transmembrane helix</keyword>
<reference evidence="2 3" key="1">
    <citation type="submission" date="2012-10" db="EMBL/GenBank/DDBJ databases">
        <title>The draft sequence of the Mycobacterium pheli genome.</title>
        <authorList>
            <person name="Pettersson B.M.F."/>
            <person name="Das S."/>
            <person name="Dasgupta S."/>
            <person name="Bhattacharya A."/>
            <person name="Kirsebom L.A."/>
        </authorList>
    </citation>
    <scope>NUCLEOTIDE SEQUENCE [LARGE SCALE GENOMIC DNA]</scope>
    <source>
        <strain evidence="2 3">CCUG 21000</strain>
    </source>
</reference>
<keyword evidence="1" id="KW-0812">Transmembrane</keyword>